<evidence type="ECO:0000259" key="4">
    <source>
        <dbReference type="Pfam" id="PF00930"/>
    </source>
</evidence>
<dbReference type="PANTHER" id="PTHR11731">
    <property type="entry name" value="PROTEASE FAMILY S9B,C DIPEPTIDYL-PEPTIDASE IV-RELATED"/>
    <property type="match status" value="1"/>
</dbReference>
<dbReference type="GO" id="GO:0005886">
    <property type="term" value="C:plasma membrane"/>
    <property type="evidence" value="ECO:0007669"/>
    <property type="project" value="TreeGrafter"/>
</dbReference>
<dbReference type="SUPFAM" id="SSF53474">
    <property type="entry name" value="alpha/beta-Hydrolases"/>
    <property type="match status" value="1"/>
</dbReference>
<dbReference type="InterPro" id="IPR002469">
    <property type="entry name" value="Peptidase_S9B_N"/>
</dbReference>
<organism evidence="5 6">
    <name type="scientific">Plutella xylostella</name>
    <name type="common">Diamondback moth</name>
    <name type="synonym">Plutella maculipennis</name>
    <dbReference type="NCBI Taxonomy" id="51655"/>
    <lineage>
        <taxon>Eukaryota</taxon>
        <taxon>Metazoa</taxon>
        <taxon>Ecdysozoa</taxon>
        <taxon>Arthropoda</taxon>
        <taxon>Hexapoda</taxon>
        <taxon>Insecta</taxon>
        <taxon>Pterygota</taxon>
        <taxon>Neoptera</taxon>
        <taxon>Endopterygota</taxon>
        <taxon>Lepidoptera</taxon>
        <taxon>Glossata</taxon>
        <taxon>Ditrysia</taxon>
        <taxon>Yponomeutoidea</taxon>
        <taxon>Plutellidae</taxon>
        <taxon>Plutella</taxon>
    </lineage>
</organism>
<sequence length="970" mass="107133">MHATGHTDRSGGGGGSWRLPPDETLQVADPKAAKDDELYPGDGHNWKSIVFSLMVIGCVIAGIVTAIYLLGYVDELLYWSGRRMRLEEFLRGDLAASRLPTTWVSPHQLVYQADDGGLLALDTLNNTLTVLVTNHTLRQLNVRGYQCSPDLRFVLFQHNIKEVYRRTFTAHYTVYDVTNDHHMPVLGEGEGATPAWQHGAWLGPHGALLLAADNEVLARPGPPAKRAPLLRLTNDGVPGRVYNGVSDWLYQGETRENGGHPEVLARPGPPAKRAPLLRLTNDGVPGRVYNGVSDWLYQGAADNEVLARPGPPAKRAPLLRLTNDGVPGRVYNGVSDWLYQEEMTKVASATWGSADGTLVMYVQYDDSLVSVLRFPMMAGGFGGGGVSRSGVLLSLNQSGATAFPDQMSIRYPTPGSPIPKVKLWIVAVQNTTSPPRWEVKPPSSLDGMEYYLISAQWVGTQNSHVGVVWMNRAQNLTVYSSCYTPNWACTETHSEKATDEPWLEVHEQPVYSSDGSAFLLLAGVQEGGGQHYTHIKHVDVLRQRMAVLSHGKVEVAEILAWDQENHLVYYLGSADRPGQRHVYVVRDPGYTGGSNSVRARAEREEPRCLTCEPAVWPARLHYANCSFWRAKFAPSRKGVGVRHYVLECGGPGPPLAGLHDARTHKLERILYDTRPYRSNRLQELALPSQRSFDVQLSSGSKARVQLLLPPSWREELRDAAFPVLVHVDGKPGSQQVTDEFLVDWGTYMSSRNDVVYVKLDVAGARGLPNALLEGRLGGVEVADQLAVIRYLLDTFKFLDVTRVAVWGWGYGGYVTAMLLGSQQAVLKCGIAVSPVTDWLYYNAAFTERILGEPSINYKGYVEADATQRAHHVPPHALYLLHGLADMTAPYPHALTLARALTEAGVLFRYQCILHGLADMTAPYPHALTLARALTEAGVLFRYQLPLKPEWSQTLGVLLRYEDSRGFFSSQ</sequence>
<feature type="domain" description="Dipeptidylpeptidase IV N-terminal" evidence="4">
    <location>
        <begin position="148"/>
        <end position="253"/>
    </location>
</feature>
<dbReference type="GO" id="GO:0008239">
    <property type="term" value="F:dipeptidyl-peptidase activity"/>
    <property type="evidence" value="ECO:0007669"/>
    <property type="project" value="TreeGrafter"/>
</dbReference>
<protein>
    <submittedName>
        <fullName evidence="5">(diamondback moth) hypothetical protein</fullName>
    </submittedName>
</protein>
<dbReference type="SUPFAM" id="SSF82171">
    <property type="entry name" value="DPP6 N-terminal domain-like"/>
    <property type="match status" value="1"/>
</dbReference>
<dbReference type="InterPro" id="IPR050278">
    <property type="entry name" value="Serine_Prot_S9B/DPPIV"/>
</dbReference>
<dbReference type="InterPro" id="IPR001375">
    <property type="entry name" value="Peptidase_S9_cat"/>
</dbReference>
<dbReference type="Gene3D" id="2.140.10.30">
    <property type="entry name" value="Dipeptidylpeptidase IV, N-terminal domain"/>
    <property type="match status" value="2"/>
</dbReference>
<proteinExistence type="predicted"/>
<dbReference type="Proteomes" id="UP000653454">
    <property type="component" value="Unassembled WGS sequence"/>
</dbReference>
<keyword evidence="6" id="KW-1185">Reference proteome</keyword>
<feature type="transmembrane region" description="Helical" evidence="2">
    <location>
        <begin position="49"/>
        <end position="73"/>
    </location>
</feature>
<feature type="domain" description="Peptidase S9 prolyl oligopeptidase catalytic" evidence="3">
    <location>
        <begin position="742"/>
        <end position="910"/>
    </location>
</feature>
<evidence type="ECO:0000313" key="6">
    <source>
        <dbReference type="Proteomes" id="UP000653454"/>
    </source>
</evidence>
<dbReference type="Pfam" id="PF00326">
    <property type="entry name" value="Peptidase_S9"/>
    <property type="match status" value="1"/>
</dbReference>
<evidence type="ECO:0000313" key="5">
    <source>
        <dbReference type="EMBL" id="CAG9099852.1"/>
    </source>
</evidence>
<dbReference type="Gene3D" id="3.40.50.1820">
    <property type="entry name" value="alpha/beta hydrolase"/>
    <property type="match status" value="1"/>
</dbReference>
<dbReference type="GO" id="GO:0008236">
    <property type="term" value="F:serine-type peptidase activity"/>
    <property type="evidence" value="ECO:0007669"/>
    <property type="project" value="InterPro"/>
</dbReference>
<feature type="domain" description="Dipeptidylpeptidase IV N-terminal" evidence="4">
    <location>
        <begin position="317"/>
        <end position="653"/>
    </location>
</feature>
<dbReference type="InterPro" id="IPR029058">
    <property type="entry name" value="AB_hydrolase_fold"/>
</dbReference>
<keyword evidence="2" id="KW-1133">Transmembrane helix</keyword>
<dbReference type="GO" id="GO:0006508">
    <property type="term" value="P:proteolysis"/>
    <property type="evidence" value="ECO:0007669"/>
    <property type="project" value="InterPro"/>
</dbReference>
<reference evidence="5" key="1">
    <citation type="submission" date="2020-11" db="EMBL/GenBank/DDBJ databases">
        <authorList>
            <person name="Whiteford S."/>
        </authorList>
    </citation>
    <scope>NUCLEOTIDE SEQUENCE</scope>
</reference>
<comment type="caution">
    <text evidence="5">The sequence shown here is derived from an EMBL/GenBank/DDBJ whole genome shotgun (WGS) entry which is preliminary data.</text>
</comment>
<dbReference type="EMBL" id="CAJHNJ030000005">
    <property type="protein sequence ID" value="CAG9099852.1"/>
    <property type="molecule type" value="Genomic_DNA"/>
</dbReference>
<evidence type="ECO:0000256" key="2">
    <source>
        <dbReference type="SAM" id="Phobius"/>
    </source>
</evidence>
<evidence type="ECO:0000256" key="1">
    <source>
        <dbReference type="SAM" id="MobiDB-lite"/>
    </source>
</evidence>
<keyword evidence="2" id="KW-0472">Membrane</keyword>
<gene>
    <name evidence="5" type="ORF">PLXY2_LOCUS2376</name>
</gene>
<keyword evidence="2" id="KW-0812">Transmembrane</keyword>
<feature type="region of interest" description="Disordered" evidence="1">
    <location>
        <begin position="1"/>
        <end position="21"/>
    </location>
</feature>
<accession>A0A8S4DMQ8</accession>
<dbReference type="AlphaFoldDB" id="A0A8S4DMQ8"/>
<dbReference type="Pfam" id="PF00930">
    <property type="entry name" value="DPPIV_N"/>
    <property type="match status" value="2"/>
</dbReference>
<name>A0A8S4DMQ8_PLUXY</name>
<evidence type="ECO:0000259" key="3">
    <source>
        <dbReference type="Pfam" id="PF00326"/>
    </source>
</evidence>
<dbReference type="PANTHER" id="PTHR11731:SF187">
    <property type="entry name" value="INACTIVE DIPEPTIDYL PEPTIDASE 10-LIKE PROTEIN"/>
    <property type="match status" value="1"/>
</dbReference>